<dbReference type="Pfam" id="PF13356">
    <property type="entry name" value="Arm-DNA-bind_3"/>
    <property type="match status" value="1"/>
</dbReference>
<dbReference type="RefSeq" id="WP_045042305.1">
    <property type="nucleotide sequence ID" value="NZ_JZTB01000005.1"/>
</dbReference>
<keyword evidence="3" id="KW-0238">DNA-binding</keyword>
<dbReference type="Gene3D" id="1.10.443.10">
    <property type="entry name" value="Intergrase catalytic core"/>
    <property type="match status" value="1"/>
</dbReference>
<evidence type="ECO:0000256" key="3">
    <source>
        <dbReference type="ARBA" id="ARBA00023125"/>
    </source>
</evidence>
<dbReference type="Gene3D" id="3.30.160.390">
    <property type="entry name" value="Integrase, DNA-binding domain"/>
    <property type="match status" value="1"/>
</dbReference>
<protein>
    <submittedName>
        <fullName evidence="6">DUF4102 domain-containing protein</fullName>
    </submittedName>
</protein>
<sequence>MARLTKPLTDTQIKQAKPKDKIYNLADGEGLALRIKPNGTKSWLFDYYRPFTKKRTSLTFGTYPSLSLADARKQKLAAKALLAENIDPKDKREEEHQQQRTKITNTLRAAAEAWFVVKKASVTPDYAEDIWRSLELHIFPAIGDMPIYQVKATHAIETLRPIEAKGSLETVKRLSQRLNEIMIFAINTGLIDANPLSGIKAAFNKPVKKHMTTITPEELPELMMAIHQASIKKVTRCLIEFQLHTMVRPSEAAGARWDEISLDNKKWVIPAERMKKRIAHEVPLTPQVVAILEQMRTISSEREFIFPSNRDPLRHINEQTANMALKRMGFENRLVAHGMRALASTTLNEADNGYDKDVIEAALAHGDPDKVRAAYNRASYYERRIELMCCWSNHIENTATGSFSVGATRQKKVTS</sequence>
<dbReference type="InterPro" id="IPR038488">
    <property type="entry name" value="Integrase_DNA-bd_sf"/>
</dbReference>
<comment type="similarity">
    <text evidence="1">Belongs to the 'phage' integrase family.</text>
</comment>
<dbReference type="EMBL" id="PYOZ01000009">
    <property type="protein sequence ID" value="PSX44273.1"/>
    <property type="molecule type" value="Genomic_DNA"/>
</dbReference>
<evidence type="ECO:0000259" key="5">
    <source>
        <dbReference type="PROSITE" id="PS51898"/>
    </source>
</evidence>
<gene>
    <name evidence="6" type="ORF">C0W53_15130</name>
</gene>
<dbReference type="InterPro" id="IPR053876">
    <property type="entry name" value="Phage_int_M"/>
</dbReference>
<dbReference type="PROSITE" id="PS51898">
    <property type="entry name" value="TYR_RECOMBINASE"/>
    <property type="match status" value="1"/>
</dbReference>
<dbReference type="SUPFAM" id="SSF56349">
    <property type="entry name" value="DNA breaking-rejoining enzymes"/>
    <property type="match status" value="1"/>
</dbReference>
<keyword evidence="7" id="KW-1185">Reference proteome</keyword>
<keyword evidence="2" id="KW-0229">DNA integration</keyword>
<evidence type="ECO:0000256" key="1">
    <source>
        <dbReference type="ARBA" id="ARBA00008857"/>
    </source>
</evidence>
<proteinExistence type="inferred from homology"/>
<feature type="domain" description="Tyr recombinase" evidence="5">
    <location>
        <begin position="209"/>
        <end position="389"/>
    </location>
</feature>
<dbReference type="Pfam" id="PF22022">
    <property type="entry name" value="Phage_int_M"/>
    <property type="match status" value="1"/>
</dbReference>
<dbReference type="PANTHER" id="PTHR30629:SF6">
    <property type="entry name" value="PROPHAGE INTEGRASE INTA-RELATED"/>
    <property type="match status" value="1"/>
</dbReference>
<organism evidence="6 7">
    <name type="scientific">Photobacterium kishitanii</name>
    <dbReference type="NCBI Taxonomy" id="318456"/>
    <lineage>
        <taxon>Bacteria</taxon>
        <taxon>Pseudomonadati</taxon>
        <taxon>Pseudomonadota</taxon>
        <taxon>Gammaproteobacteria</taxon>
        <taxon>Vibrionales</taxon>
        <taxon>Vibrionaceae</taxon>
        <taxon>Photobacterium</taxon>
    </lineage>
</organism>
<dbReference type="InterPro" id="IPR002104">
    <property type="entry name" value="Integrase_catalytic"/>
</dbReference>
<dbReference type="InterPro" id="IPR013762">
    <property type="entry name" value="Integrase-like_cat_sf"/>
</dbReference>
<keyword evidence="4" id="KW-0233">DNA recombination</keyword>
<dbReference type="Gene3D" id="1.10.150.130">
    <property type="match status" value="1"/>
</dbReference>
<evidence type="ECO:0000256" key="4">
    <source>
        <dbReference type="ARBA" id="ARBA00023172"/>
    </source>
</evidence>
<evidence type="ECO:0000256" key="2">
    <source>
        <dbReference type="ARBA" id="ARBA00022908"/>
    </source>
</evidence>
<dbReference type="GO" id="GO:0003677">
    <property type="term" value="F:DNA binding"/>
    <property type="evidence" value="ECO:0007669"/>
    <property type="project" value="UniProtKB-KW"/>
</dbReference>
<name>A0AAX0YX97_9GAMM</name>
<reference evidence="6 7" key="1">
    <citation type="submission" date="2018-01" db="EMBL/GenBank/DDBJ databases">
        <title>Whole genome sequencing of Histamine producing bacteria.</title>
        <authorList>
            <person name="Butler K."/>
        </authorList>
    </citation>
    <scope>NUCLEOTIDE SEQUENCE [LARGE SCALE GENOMIC DNA]</scope>
    <source>
        <strain evidence="6 7">A1-4</strain>
    </source>
</reference>
<dbReference type="Proteomes" id="UP000240728">
    <property type="component" value="Unassembled WGS sequence"/>
</dbReference>
<evidence type="ECO:0000313" key="6">
    <source>
        <dbReference type="EMBL" id="PSX44273.1"/>
    </source>
</evidence>
<dbReference type="AlphaFoldDB" id="A0AAX0YX97"/>
<dbReference type="CDD" id="cd00801">
    <property type="entry name" value="INT_P4_C"/>
    <property type="match status" value="1"/>
</dbReference>
<dbReference type="Pfam" id="PF00589">
    <property type="entry name" value="Phage_integrase"/>
    <property type="match status" value="1"/>
</dbReference>
<dbReference type="GO" id="GO:0006310">
    <property type="term" value="P:DNA recombination"/>
    <property type="evidence" value="ECO:0007669"/>
    <property type="project" value="UniProtKB-KW"/>
</dbReference>
<dbReference type="InterPro" id="IPR050808">
    <property type="entry name" value="Phage_Integrase"/>
</dbReference>
<dbReference type="InterPro" id="IPR010998">
    <property type="entry name" value="Integrase_recombinase_N"/>
</dbReference>
<dbReference type="PANTHER" id="PTHR30629">
    <property type="entry name" value="PROPHAGE INTEGRASE"/>
    <property type="match status" value="1"/>
</dbReference>
<dbReference type="InterPro" id="IPR025166">
    <property type="entry name" value="Integrase_DNA_bind_dom"/>
</dbReference>
<accession>A0AAX0YX97</accession>
<dbReference type="InterPro" id="IPR011010">
    <property type="entry name" value="DNA_brk_join_enz"/>
</dbReference>
<dbReference type="NCBIfam" id="NF007246">
    <property type="entry name" value="PRK09692.1"/>
    <property type="match status" value="1"/>
</dbReference>
<dbReference type="GO" id="GO:0015074">
    <property type="term" value="P:DNA integration"/>
    <property type="evidence" value="ECO:0007669"/>
    <property type="project" value="UniProtKB-KW"/>
</dbReference>
<evidence type="ECO:0000313" key="7">
    <source>
        <dbReference type="Proteomes" id="UP000240728"/>
    </source>
</evidence>
<comment type="caution">
    <text evidence="6">The sequence shown here is derived from an EMBL/GenBank/DDBJ whole genome shotgun (WGS) entry which is preliminary data.</text>
</comment>